<name>A0A8S0TGK9_OLEEU</name>
<feature type="region of interest" description="Disordered" evidence="1">
    <location>
        <begin position="51"/>
        <end position="91"/>
    </location>
</feature>
<accession>A0A8S0TGK9</accession>
<proteinExistence type="predicted"/>
<evidence type="ECO:0000313" key="2">
    <source>
        <dbReference type="EMBL" id="CAA3003009.1"/>
    </source>
</evidence>
<organism evidence="2 3">
    <name type="scientific">Olea europaea subsp. europaea</name>
    <dbReference type="NCBI Taxonomy" id="158383"/>
    <lineage>
        <taxon>Eukaryota</taxon>
        <taxon>Viridiplantae</taxon>
        <taxon>Streptophyta</taxon>
        <taxon>Embryophyta</taxon>
        <taxon>Tracheophyta</taxon>
        <taxon>Spermatophyta</taxon>
        <taxon>Magnoliopsida</taxon>
        <taxon>eudicotyledons</taxon>
        <taxon>Gunneridae</taxon>
        <taxon>Pentapetalae</taxon>
        <taxon>asterids</taxon>
        <taxon>lamiids</taxon>
        <taxon>Lamiales</taxon>
        <taxon>Oleaceae</taxon>
        <taxon>Oleeae</taxon>
        <taxon>Olea</taxon>
    </lineage>
</organism>
<evidence type="ECO:0000256" key="1">
    <source>
        <dbReference type="SAM" id="MobiDB-lite"/>
    </source>
</evidence>
<keyword evidence="3" id="KW-1185">Reference proteome</keyword>
<evidence type="ECO:0000313" key="3">
    <source>
        <dbReference type="Proteomes" id="UP000594638"/>
    </source>
</evidence>
<reference evidence="2 3" key="1">
    <citation type="submission" date="2019-12" db="EMBL/GenBank/DDBJ databases">
        <authorList>
            <person name="Alioto T."/>
            <person name="Alioto T."/>
            <person name="Gomez Garrido J."/>
        </authorList>
    </citation>
    <scope>NUCLEOTIDE SEQUENCE [LARGE SCALE GENOMIC DNA]</scope>
</reference>
<protein>
    <submittedName>
        <fullName evidence="2">Uncharacterized protein</fullName>
    </submittedName>
</protein>
<dbReference type="Gramene" id="OE9A121521T1">
    <property type="protein sequence ID" value="OE9A121521C1"/>
    <property type="gene ID" value="OE9A121521"/>
</dbReference>
<sequence>MLSPKKRFFTIVIGRRSLFVTHLLMLTKEHHDRKEYVKPDMFFIRRLAEEKKKKKKPLGTGSSTYKNQRDELARLSKLNPPPPPEKKGKGK</sequence>
<dbReference type="AlphaFoldDB" id="A0A8S0TGK9"/>
<comment type="caution">
    <text evidence="2">The sequence shown here is derived from an EMBL/GenBank/DDBJ whole genome shotgun (WGS) entry which is preliminary data.</text>
</comment>
<dbReference type="EMBL" id="CACTIH010005905">
    <property type="protein sequence ID" value="CAA3003009.1"/>
    <property type="molecule type" value="Genomic_DNA"/>
</dbReference>
<gene>
    <name evidence="2" type="ORF">OLEA9_A121521</name>
</gene>
<dbReference type="Proteomes" id="UP000594638">
    <property type="component" value="Unassembled WGS sequence"/>
</dbReference>